<feature type="domain" description="TadE-like" evidence="2">
    <location>
        <begin position="15"/>
        <end position="57"/>
    </location>
</feature>
<evidence type="ECO:0000256" key="1">
    <source>
        <dbReference type="SAM" id="Phobius"/>
    </source>
</evidence>
<comment type="caution">
    <text evidence="3">The sequence shown here is derived from an EMBL/GenBank/DDBJ whole genome shotgun (WGS) entry which is preliminary data.</text>
</comment>
<dbReference type="Pfam" id="PF07811">
    <property type="entry name" value="TadE"/>
    <property type="match status" value="1"/>
</dbReference>
<keyword evidence="4" id="KW-1185">Reference proteome</keyword>
<keyword evidence="1" id="KW-1133">Transmembrane helix</keyword>
<accession>A0A8J3FJD2</accession>
<feature type="transmembrane region" description="Helical" evidence="1">
    <location>
        <begin position="15"/>
        <end position="36"/>
    </location>
</feature>
<organism evidence="3 4">
    <name type="scientific">Pilimelia terevasa</name>
    <dbReference type="NCBI Taxonomy" id="53372"/>
    <lineage>
        <taxon>Bacteria</taxon>
        <taxon>Bacillati</taxon>
        <taxon>Actinomycetota</taxon>
        <taxon>Actinomycetes</taxon>
        <taxon>Micromonosporales</taxon>
        <taxon>Micromonosporaceae</taxon>
        <taxon>Pilimelia</taxon>
    </lineage>
</organism>
<protein>
    <recommendedName>
        <fullName evidence="2">TadE-like domain-containing protein</fullName>
    </recommendedName>
</protein>
<evidence type="ECO:0000313" key="4">
    <source>
        <dbReference type="Proteomes" id="UP000662200"/>
    </source>
</evidence>
<dbReference type="EMBL" id="BMQC01000015">
    <property type="protein sequence ID" value="GGK39076.1"/>
    <property type="molecule type" value="Genomic_DNA"/>
</dbReference>
<evidence type="ECO:0000313" key="3">
    <source>
        <dbReference type="EMBL" id="GGK39076.1"/>
    </source>
</evidence>
<keyword evidence="1" id="KW-0812">Transmembrane</keyword>
<dbReference type="RefSeq" id="WP_229789834.1">
    <property type="nucleotide sequence ID" value="NZ_BMQC01000015.1"/>
</dbReference>
<dbReference type="InterPro" id="IPR012495">
    <property type="entry name" value="TadE-like_dom"/>
</dbReference>
<reference evidence="3" key="1">
    <citation type="journal article" date="2014" name="Int. J. Syst. Evol. Microbiol.">
        <title>Complete genome sequence of Corynebacterium casei LMG S-19264T (=DSM 44701T), isolated from a smear-ripened cheese.</title>
        <authorList>
            <consortium name="US DOE Joint Genome Institute (JGI-PGF)"/>
            <person name="Walter F."/>
            <person name="Albersmeier A."/>
            <person name="Kalinowski J."/>
            <person name="Ruckert C."/>
        </authorList>
    </citation>
    <scope>NUCLEOTIDE SEQUENCE</scope>
    <source>
        <strain evidence="3">JCM 3091</strain>
    </source>
</reference>
<evidence type="ECO:0000259" key="2">
    <source>
        <dbReference type="Pfam" id="PF07811"/>
    </source>
</evidence>
<dbReference type="AlphaFoldDB" id="A0A8J3FJD2"/>
<keyword evidence="1" id="KW-0472">Membrane</keyword>
<dbReference type="Proteomes" id="UP000662200">
    <property type="component" value="Unassembled WGS sequence"/>
</dbReference>
<sequence length="126" mass="12763">MRHLPRGHAAGADRGAAAVEMALVLPLLAAVLFGIIDFGRMFNAQISLTEAAREGARAVALGLDPDTRIAATLGAVPGTPEVTACAGDRDDDAVVALRQEFEAITPVDALLGGVTLTATGVMPCAG</sequence>
<name>A0A8J3FJD2_9ACTN</name>
<proteinExistence type="predicted"/>
<gene>
    <name evidence="3" type="ORF">GCM10010124_34830</name>
</gene>
<reference evidence="3" key="2">
    <citation type="submission" date="2020-09" db="EMBL/GenBank/DDBJ databases">
        <authorList>
            <person name="Sun Q."/>
            <person name="Ohkuma M."/>
        </authorList>
    </citation>
    <scope>NUCLEOTIDE SEQUENCE</scope>
    <source>
        <strain evidence="3">JCM 3091</strain>
    </source>
</reference>